<evidence type="ECO:0000313" key="2">
    <source>
        <dbReference type="EMBL" id="MBY31385.1"/>
    </source>
</evidence>
<proteinExistence type="predicted"/>
<sequence length="192" mass="22206">MKHFIFFMFLQIIFTIYSESAKSNREKIYSTSPIGPYKLLLKQTYSLKPTKNLIQHDLYLSHKDNKTVIFGNTTSVIPFDDTLFFEIRMALKDSSGRWNENSFMQKWPKACSTTKKLAGNAWTKLMYGIGVNNTNCPIPPGFYIAPGVDISISKDSNLPQTFLYGTYKFYFYYTRQNEILGGQVNIIELKRP</sequence>
<dbReference type="EMBL" id="GGMR01018766">
    <property type="protein sequence ID" value="MBY31385.1"/>
    <property type="molecule type" value="Transcribed_RNA"/>
</dbReference>
<protein>
    <submittedName>
        <fullName evidence="2">Uncharacterized protein</fullName>
    </submittedName>
</protein>
<feature type="chain" id="PRO_5015614768" evidence="1">
    <location>
        <begin position="21"/>
        <end position="192"/>
    </location>
</feature>
<organism evidence="2">
    <name type="scientific">Schizaphis graminum</name>
    <name type="common">Green bug aphid</name>
    <dbReference type="NCBI Taxonomy" id="13262"/>
    <lineage>
        <taxon>Eukaryota</taxon>
        <taxon>Metazoa</taxon>
        <taxon>Ecdysozoa</taxon>
        <taxon>Arthropoda</taxon>
        <taxon>Hexapoda</taxon>
        <taxon>Insecta</taxon>
        <taxon>Pterygota</taxon>
        <taxon>Neoptera</taxon>
        <taxon>Paraneoptera</taxon>
        <taxon>Hemiptera</taxon>
        <taxon>Sternorrhyncha</taxon>
        <taxon>Aphidomorpha</taxon>
        <taxon>Aphidoidea</taxon>
        <taxon>Aphididae</taxon>
        <taxon>Aphidini</taxon>
        <taxon>Schizaphis</taxon>
    </lineage>
</organism>
<dbReference type="AlphaFoldDB" id="A0A2S2PPQ3"/>
<keyword evidence="1" id="KW-0732">Signal</keyword>
<evidence type="ECO:0000256" key="1">
    <source>
        <dbReference type="SAM" id="SignalP"/>
    </source>
</evidence>
<reference evidence="2" key="1">
    <citation type="submission" date="2018-04" db="EMBL/GenBank/DDBJ databases">
        <title>Transcriptome of Schizaphis graminum biotype I.</title>
        <authorList>
            <person name="Scully E.D."/>
            <person name="Geib S.M."/>
            <person name="Palmer N.A."/>
            <person name="Koch K."/>
            <person name="Bradshaw J."/>
            <person name="Heng-Moss T."/>
            <person name="Sarath G."/>
        </authorList>
    </citation>
    <scope>NUCLEOTIDE SEQUENCE</scope>
</reference>
<feature type="signal peptide" evidence="1">
    <location>
        <begin position="1"/>
        <end position="20"/>
    </location>
</feature>
<gene>
    <name evidence="2" type="ORF">g.33761</name>
</gene>
<accession>A0A2S2PPQ3</accession>
<name>A0A2S2PPQ3_SCHGA</name>